<keyword evidence="3" id="KW-1185">Reference proteome</keyword>
<feature type="region of interest" description="Disordered" evidence="1">
    <location>
        <begin position="1"/>
        <end position="143"/>
    </location>
</feature>
<feature type="compositionally biased region" description="Low complexity" evidence="1">
    <location>
        <begin position="31"/>
        <end position="57"/>
    </location>
</feature>
<gene>
    <name evidence="2" type="primary">65</name>
    <name evidence="2" type="ORF">SEA_MOORETHEMARYER_65</name>
</gene>
<dbReference type="OrthoDB" id="29120at10239"/>
<organism evidence="2 3">
    <name type="scientific">Mycobacterium phage MOOREtheMARYer</name>
    <dbReference type="NCBI Taxonomy" id="1647309"/>
    <lineage>
        <taxon>Viruses</taxon>
        <taxon>Duplodnaviria</taxon>
        <taxon>Heunggongvirae</taxon>
        <taxon>Uroviricota</taxon>
        <taxon>Caudoviricetes</taxon>
        <taxon>Gclasvirinae</taxon>
        <taxon>Pinnievirus</taxon>
        <taxon>Pinnievirus moorethemaryer</taxon>
    </lineage>
</organism>
<dbReference type="GeneID" id="26625238"/>
<feature type="compositionally biased region" description="Polar residues" evidence="1">
    <location>
        <begin position="58"/>
        <end position="69"/>
    </location>
</feature>
<reference evidence="2 3" key="1">
    <citation type="journal article" date="2015" name="Genome Announc.">
        <title>Genome Sequences of Cluster G Mycobacteriophages Cambiare, FlagStaff, and MOOREtheMARYer.</title>
        <authorList>
            <person name="Pope W.H."/>
            <person name="Augustine D.A."/>
            <person name="Carroll D.C."/>
            <person name="Duncan J.C."/>
            <person name="Harwi K.M."/>
            <person name="Howry R."/>
            <person name="Jagessar B."/>
            <person name="Lum B.A."/>
            <person name="Meinert J.W."/>
            <person name="Migliozzi J.S."/>
            <person name="Milliken K.A."/>
            <person name="Mitchell C.J."/>
            <person name="Nalatwad A.S."/>
            <person name="Orlandini K.C."/>
            <person name="Rhein M.J."/>
            <person name="Saravanan V."/>
            <person name="Seese B.A."/>
            <person name="Schiebel J.G."/>
            <person name="Thomas K.B."/>
            <person name="Adkins N.L."/>
            <person name="Cohen K.L."/>
            <person name="Iyengar V.B."/>
            <person name="Kim H."/>
            <person name="Kramer Z.J."/>
            <person name="Montgomery M.T."/>
            <person name="Schafer C.E."/>
            <person name="Wilkes K.E."/>
            <person name="Grubb S.R."/>
            <person name="Warner M.H."/>
            <person name="Bowman C.A."/>
            <person name="Russell D.A."/>
            <person name="Hatfull G.F."/>
        </authorList>
    </citation>
    <scope>NUCLEOTIDE SEQUENCE [LARGE SCALE GENOMIC DNA]</scope>
</reference>
<dbReference type="EMBL" id="KR080202">
    <property type="protein sequence ID" value="AKF14926.1"/>
    <property type="molecule type" value="Genomic_DNA"/>
</dbReference>
<dbReference type="RefSeq" id="YP_009198102.1">
    <property type="nucleotide sequence ID" value="NC_028791.1"/>
</dbReference>
<feature type="compositionally biased region" description="Basic residues" evidence="1">
    <location>
        <begin position="1"/>
        <end position="14"/>
    </location>
</feature>
<dbReference type="KEGG" id="vg:26625238"/>
<accession>A0A0F6YQX3</accession>
<feature type="compositionally biased region" description="Low complexity" evidence="1">
    <location>
        <begin position="83"/>
        <end position="103"/>
    </location>
</feature>
<protein>
    <submittedName>
        <fullName evidence="2">Uncharacterized protein</fullName>
    </submittedName>
</protein>
<sequence>MPTLRTLRRRRRRPSYANRPAQRLSSDLSTRHTTTGGTMPTKPSSTPTDGPTDGEPTSSVSAQDASTTEGAKAAGVTPPPSVPSSAGGAATAQQDAAKATGDQVTRVQIEQAPPEPDVLYPGSDDATNPDRPHVRAEYSPFEW</sequence>
<evidence type="ECO:0000313" key="2">
    <source>
        <dbReference type="EMBL" id="AKF14926.1"/>
    </source>
</evidence>
<evidence type="ECO:0000256" key="1">
    <source>
        <dbReference type="SAM" id="MobiDB-lite"/>
    </source>
</evidence>
<name>A0A0F6YQX3_9CAUD</name>
<evidence type="ECO:0000313" key="3">
    <source>
        <dbReference type="Proteomes" id="UP000202037"/>
    </source>
</evidence>
<dbReference type="Proteomes" id="UP000202037">
    <property type="component" value="Segment"/>
</dbReference>
<proteinExistence type="predicted"/>